<dbReference type="EMBL" id="BJVI01000012">
    <property type="protein sequence ID" value="GEL17839.1"/>
    <property type="molecule type" value="Genomic_DNA"/>
</dbReference>
<dbReference type="STRING" id="1123024.GCA_000423625_00142"/>
<dbReference type="InterPro" id="IPR001602">
    <property type="entry name" value="UPF0047_YjbQ-like"/>
</dbReference>
<evidence type="ECO:0000256" key="1">
    <source>
        <dbReference type="ARBA" id="ARBA00005534"/>
    </source>
</evidence>
<accession>A0A511CZ67</accession>
<dbReference type="Gene3D" id="2.60.120.460">
    <property type="entry name" value="YjbQ-like"/>
    <property type="match status" value="1"/>
</dbReference>
<sequence length="148" mass="15688">MSSTLRVRSVASVHSELIEVRTGAAEIVVDLTSQVTSFLRGVDAGDGLLNVWVPHATAGLAVIETGAGSDADLIATLRDLLPADDRWQHRHGSPGHGRDHVLPAIIAPSITVPVLGGRPALGTWQSVCLVDTNRDNPVRNVRFSFLTG</sequence>
<dbReference type="NCBIfam" id="TIGR00149">
    <property type="entry name" value="TIGR00149_YjbQ"/>
    <property type="match status" value="1"/>
</dbReference>
<dbReference type="PANTHER" id="PTHR30615:SF8">
    <property type="entry name" value="UPF0047 PROTEIN C4A8.02C"/>
    <property type="match status" value="1"/>
</dbReference>
<comment type="similarity">
    <text evidence="1">Belongs to the UPF0047 family.</text>
</comment>
<dbReference type="Proteomes" id="UP000321328">
    <property type="component" value="Unassembled WGS sequence"/>
</dbReference>
<evidence type="ECO:0000313" key="2">
    <source>
        <dbReference type="EMBL" id="GEL17839.1"/>
    </source>
</evidence>
<dbReference type="PIRSF" id="PIRSF004681">
    <property type="entry name" value="UCP004681"/>
    <property type="match status" value="1"/>
</dbReference>
<name>A0A511CZ67_9PSEU</name>
<comment type="caution">
    <text evidence="2">The sequence shown here is derived from an EMBL/GenBank/DDBJ whole genome shotgun (WGS) entry which is preliminary data.</text>
</comment>
<keyword evidence="3" id="KW-1185">Reference proteome</keyword>
<gene>
    <name evidence="2" type="ORF">PA7_16760</name>
</gene>
<dbReference type="PROSITE" id="PS01314">
    <property type="entry name" value="UPF0047"/>
    <property type="match status" value="1"/>
</dbReference>
<evidence type="ECO:0000313" key="3">
    <source>
        <dbReference type="Proteomes" id="UP000321328"/>
    </source>
</evidence>
<dbReference type="Pfam" id="PF01894">
    <property type="entry name" value="YjbQ"/>
    <property type="match status" value="1"/>
</dbReference>
<organism evidence="2 3">
    <name type="scientific">Pseudonocardia asaccharolytica DSM 44247 = NBRC 16224</name>
    <dbReference type="NCBI Taxonomy" id="1123024"/>
    <lineage>
        <taxon>Bacteria</taxon>
        <taxon>Bacillati</taxon>
        <taxon>Actinomycetota</taxon>
        <taxon>Actinomycetes</taxon>
        <taxon>Pseudonocardiales</taxon>
        <taxon>Pseudonocardiaceae</taxon>
        <taxon>Pseudonocardia</taxon>
    </lineage>
</organism>
<proteinExistence type="inferred from homology"/>
<reference evidence="2 3" key="1">
    <citation type="submission" date="2019-07" db="EMBL/GenBank/DDBJ databases">
        <title>Whole genome shotgun sequence of Pseudonocardia asaccharolytica NBRC 16224.</title>
        <authorList>
            <person name="Hosoyama A."/>
            <person name="Uohara A."/>
            <person name="Ohji S."/>
            <person name="Ichikawa N."/>
        </authorList>
    </citation>
    <scope>NUCLEOTIDE SEQUENCE [LARGE SCALE GENOMIC DNA]</scope>
    <source>
        <strain evidence="2 3">NBRC 16224</strain>
    </source>
</reference>
<dbReference type="SUPFAM" id="SSF111038">
    <property type="entry name" value="YjbQ-like"/>
    <property type="match status" value="1"/>
</dbReference>
<dbReference type="InterPro" id="IPR035917">
    <property type="entry name" value="YjbQ-like_sf"/>
</dbReference>
<dbReference type="PANTHER" id="PTHR30615">
    <property type="entry name" value="UNCHARACTERIZED PROTEIN YJBQ-RELATED"/>
    <property type="match status" value="1"/>
</dbReference>
<dbReference type="AlphaFoldDB" id="A0A511CZ67"/>
<protein>
    <submittedName>
        <fullName evidence="2">Uncharacterized protein</fullName>
    </submittedName>
</protein>